<dbReference type="GO" id="GO:0008821">
    <property type="term" value="F:crossover junction DNA endonuclease activity"/>
    <property type="evidence" value="ECO:0007669"/>
    <property type="project" value="TreeGrafter"/>
</dbReference>
<evidence type="ECO:0000256" key="4">
    <source>
        <dbReference type="ARBA" id="ARBA00022840"/>
    </source>
</evidence>
<evidence type="ECO:0000313" key="11">
    <source>
        <dbReference type="Proteomes" id="UP000244073"/>
    </source>
</evidence>
<dbReference type="EMBL" id="MSFN02000009">
    <property type="protein sequence ID" value="PTU17881.1"/>
    <property type="molecule type" value="Genomic_DNA"/>
</dbReference>
<dbReference type="AlphaFoldDB" id="A0A2T5LNL7"/>
<organism evidence="10 11">
    <name type="scientific">Aspergillus ochraceoroseus IBT 24754</name>
    <dbReference type="NCBI Taxonomy" id="1392256"/>
    <lineage>
        <taxon>Eukaryota</taxon>
        <taxon>Fungi</taxon>
        <taxon>Dikarya</taxon>
        <taxon>Ascomycota</taxon>
        <taxon>Pezizomycotina</taxon>
        <taxon>Eurotiomycetes</taxon>
        <taxon>Eurotiomycetidae</taxon>
        <taxon>Eurotiales</taxon>
        <taxon>Aspergillaceae</taxon>
        <taxon>Aspergillus</taxon>
        <taxon>Aspergillus subgen. Nidulantes</taxon>
    </lineage>
</organism>
<dbReference type="InterPro" id="IPR003593">
    <property type="entry name" value="AAA+_ATPase"/>
</dbReference>
<evidence type="ECO:0000256" key="2">
    <source>
        <dbReference type="ARBA" id="ARBA00022741"/>
    </source>
</evidence>
<dbReference type="GO" id="GO:0000707">
    <property type="term" value="P:meiotic DNA recombinase assembly"/>
    <property type="evidence" value="ECO:0007669"/>
    <property type="project" value="TreeGrafter"/>
</dbReference>
<feature type="region of interest" description="Disordered" evidence="8">
    <location>
        <begin position="338"/>
        <end position="386"/>
    </location>
</feature>
<evidence type="ECO:0000256" key="6">
    <source>
        <dbReference type="ARBA" id="ARBA00023242"/>
    </source>
</evidence>
<dbReference type="PROSITE" id="PS50162">
    <property type="entry name" value="RECA_2"/>
    <property type="match status" value="1"/>
</dbReference>
<dbReference type="VEuPathDB" id="FungiDB:P175DRAFT_0560570"/>
<dbReference type="GO" id="GO:0000400">
    <property type="term" value="F:four-way junction DNA binding"/>
    <property type="evidence" value="ECO:0007669"/>
    <property type="project" value="TreeGrafter"/>
</dbReference>
<comment type="caution">
    <text evidence="10">The sequence shown here is derived from an EMBL/GenBank/DDBJ whole genome shotgun (WGS) entry which is preliminary data.</text>
</comment>
<dbReference type="SUPFAM" id="SSF52540">
    <property type="entry name" value="P-loop containing nucleoside triphosphate hydrolases"/>
    <property type="match status" value="1"/>
</dbReference>
<dbReference type="Proteomes" id="UP000244073">
    <property type="component" value="Unassembled WGS sequence"/>
</dbReference>
<dbReference type="GeneID" id="63817875"/>
<feature type="domain" description="RecA family profile 1" evidence="9">
    <location>
        <begin position="35"/>
        <end position="249"/>
    </location>
</feature>
<dbReference type="CDD" id="cd01393">
    <property type="entry name" value="RecA-like"/>
    <property type="match status" value="1"/>
</dbReference>
<evidence type="ECO:0000313" key="10">
    <source>
        <dbReference type="EMBL" id="PTU17881.1"/>
    </source>
</evidence>
<proteinExistence type="predicted"/>
<reference evidence="10 11" key="1">
    <citation type="journal article" date="2018" name="Proc. Natl. Acad. Sci. U.S.A.">
        <title>Linking secondary metabolites to gene clusters through genome sequencing of six diverse Aspergillus species.</title>
        <authorList>
            <person name="Kaerboelling I."/>
            <person name="Vesth T.C."/>
            <person name="Frisvad J.C."/>
            <person name="Nybo J.L."/>
            <person name="Theobald S."/>
            <person name="Kuo A."/>
            <person name="Bowyer P."/>
            <person name="Matsuda Y."/>
            <person name="Mondo S."/>
            <person name="Lyhne E.K."/>
            <person name="Kogle M.E."/>
            <person name="Clum A."/>
            <person name="Lipzen A."/>
            <person name="Salamov A."/>
            <person name="Ngan C.Y."/>
            <person name="Daum C."/>
            <person name="Chiniquy J."/>
            <person name="Barry K."/>
            <person name="LaButti K."/>
            <person name="Haridas S."/>
            <person name="Simmons B.A."/>
            <person name="Magnuson J.K."/>
            <person name="Mortensen U.H."/>
            <person name="Larsen T.O."/>
            <person name="Grigoriev I.V."/>
            <person name="Baker S.E."/>
            <person name="Andersen M.R."/>
        </authorList>
    </citation>
    <scope>NUCLEOTIDE SEQUENCE [LARGE SCALE GENOMIC DNA]</scope>
    <source>
        <strain evidence="10 11">IBT 24754</strain>
    </source>
</reference>
<evidence type="ECO:0000256" key="7">
    <source>
        <dbReference type="ARBA" id="ARBA00040674"/>
    </source>
</evidence>
<gene>
    <name evidence="10" type="ORF">P175DRAFT_0560570</name>
</gene>
<keyword evidence="5" id="KW-0234">DNA repair</keyword>
<comment type="subcellular location">
    <subcellularLocation>
        <location evidence="1">Nucleus</location>
    </subcellularLocation>
</comment>
<evidence type="ECO:0000256" key="5">
    <source>
        <dbReference type="ARBA" id="ARBA00023204"/>
    </source>
</evidence>
<feature type="compositionally biased region" description="Acidic residues" evidence="8">
    <location>
        <begin position="56"/>
        <end position="73"/>
    </location>
</feature>
<dbReference type="GO" id="GO:0140664">
    <property type="term" value="F:ATP-dependent DNA damage sensor activity"/>
    <property type="evidence" value="ECO:0007669"/>
    <property type="project" value="InterPro"/>
</dbReference>
<keyword evidence="6" id="KW-0539">Nucleus</keyword>
<dbReference type="Gene3D" id="3.40.50.300">
    <property type="entry name" value="P-loop containing nucleotide triphosphate hydrolases"/>
    <property type="match status" value="1"/>
</dbReference>
<dbReference type="OrthoDB" id="5957327at2759"/>
<feature type="region of interest" description="Disordered" evidence="8">
    <location>
        <begin position="47"/>
        <end position="77"/>
    </location>
</feature>
<protein>
    <recommendedName>
        <fullName evidence="7">DNA repair protein RAD51 homolog 3</fullName>
    </recommendedName>
</protein>
<evidence type="ECO:0000256" key="3">
    <source>
        <dbReference type="ARBA" id="ARBA00022763"/>
    </source>
</evidence>
<keyword evidence="4" id="KW-0067">ATP-binding</keyword>
<name>A0A2T5LNL7_9EURO</name>
<evidence type="ECO:0000256" key="1">
    <source>
        <dbReference type="ARBA" id="ARBA00004123"/>
    </source>
</evidence>
<evidence type="ECO:0000256" key="8">
    <source>
        <dbReference type="SAM" id="MobiDB-lite"/>
    </source>
</evidence>
<dbReference type="Pfam" id="PF08423">
    <property type="entry name" value="Rad51"/>
    <property type="match status" value="1"/>
</dbReference>
<feature type="compositionally biased region" description="Acidic residues" evidence="8">
    <location>
        <begin position="359"/>
        <end position="386"/>
    </location>
</feature>
<evidence type="ECO:0000259" key="9">
    <source>
        <dbReference type="PROSITE" id="PS50162"/>
    </source>
</evidence>
<accession>A0A2T5LNL7</accession>
<dbReference type="GO" id="GO:0007131">
    <property type="term" value="P:reciprocal meiotic recombination"/>
    <property type="evidence" value="ECO:0007669"/>
    <property type="project" value="TreeGrafter"/>
</dbReference>
<sequence length="386" mass="42325">MKMNTQDLLSPVTQRSRPVVSFPASQSLWASTTLKTGTISTGISQLDDAVCTPSTEGDDDGDDDDGDDGDDDADCRGIHQGHVTEVYGPPGVGKTSLALNIASNALQTGAKVVWIDTGSPLPRLRLRSILLKSIQSSESTESPEELMKNLVYFRAQSLPHLLALLLHPPTGFPPDDSKLMVIDSASAPFPSYFSNPTELKARLAQSRTTDKSHIQWLMNRNSNVTSDLANQLTKLATAHNLAVLVINQTRTKIKGQPRATLCPVLAGGAWESSVYTRIVMYRDFPSDEEDTPKNVRFAEVTKRTGKMLALRLESNIIPFVIERDGLRGLDKYQSPRMVALNSKEDPNKNGQRKRKVDEISDSQDEGDSDAEYGWIDGDDAGLLEQD</sequence>
<feature type="region of interest" description="Disordered" evidence="8">
    <location>
        <begin position="1"/>
        <end position="22"/>
    </location>
</feature>
<dbReference type="PANTHER" id="PTHR46239">
    <property type="entry name" value="DNA REPAIR PROTEIN RAD51 HOMOLOG 3 RAD51C"/>
    <property type="match status" value="1"/>
</dbReference>
<dbReference type="GO" id="GO:0033065">
    <property type="term" value="C:Rad51C-XRCC3 complex"/>
    <property type="evidence" value="ECO:0007669"/>
    <property type="project" value="TreeGrafter"/>
</dbReference>
<dbReference type="GO" id="GO:0005524">
    <property type="term" value="F:ATP binding"/>
    <property type="evidence" value="ECO:0007669"/>
    <property type="project" value="UniProtKB-KW"/>
</dbReference>
<keyword evidence="3" id="KW-0227">DNA damage</keyword>
<dbReference type="GO" id="GO:0005657">
    <property type="term" value="C:replication fork"/>
    <property type="evidence" value="ECO:0007669"/>
    <property type="project" value="TreeGrafter"/>
</dbReference>
<dbReference type="InterPro" id="IPR052093">
    <property type="entry name" value="HR_Repair_Mediator"/>
</dbReference>
<dbReference type="InterPro" id="IPR020588">
    <property type="entry name" value="RecA_ATP-bd"/>
</dbReference>
<keyword evidence="2" id="KW-0547">Nucleotide-binding</keyword>
<dbReference type="PANTHER" id="PTHR46239:SF1">
    <property type="entry name" value="DNA REPAIR PROTEIN RAD51 HOMOLOG 3"/>
    <property type="match status" value="1"/>
</dbReference>
<dbReference type="RefSeq" id="XP_040749273.1">
    <property type="nucleotide sequence ID" value="XM_040900991.1"/>
</dbReference>
<dbReference type="SMART" id="SM00382">
    <property type="entry name" value="AAA"/>
    <property type="match status" value="1"/>
</dbReference>
<dbReference type="GO" id="GO:0033063">
    <property type="term" value="C:Rad51B-Rad51C-Rad51D-XRCC2 complex"/>
    <property type="evidence" value="ECO:0007669"/>
    <property type="project" value="TreeGrafter"/>
</dbReference>
<feature type="compositionally biased region" description="Polar residues" evidence="8">
    <location>
        <begin position="1"/>
        <end position="16"/>
    </location>
</feature>
<dbReference type="InterPro" id="IPR013632">
    <property type="entry name" value="Rad51_C"/>
</dbReference>
<dbReference type="InterPro" id="IPR027417">
    <property type="entry name" value="P-loop_NTPase"/>
</dbReference>